<dbReference type="EMBL" id="JAVDWO010000016">
    <property type="protein sequence ID" value="MDR7194542.1"/>
    <property type="molecule type" value="Genomic_DNA"/>
</dbReference>
<dbReference type="InterPro" id="IPR036291">
    <property type="entry name" value="NAD(P)-bd_dom_sf"/>
</dbReference>
<dbReference type="InterPro" id="IPR041694">
    <property type="entry name" value="ADH_N_2"/>
</dbReference>
<dbReference type="SMART" id="SM00829">
    <property type="entry name" value="PKS_ER"/>
    <property type="match status" value="1"/>
</dbReference>
<dbReference type="InterPro" id="IPR045010">
    <property type="entry name" value="MDR_fam"/>
</dbReference>
<accession>A0ABU1Y0J0</accession>
<dbReference type="SUPFAM" id="SSF51735">
    <property type="entry name" value="NAD(P)-binding Rossmann-fold domains"/>
    <property type="match status" value="1"/>
</dbReference>
<dbReference type="PANTHER" id="PTHR43205:SF7">
    <property type="entry name" value="PROSTAGLANDIN REDUCTASE 1"/>
    <property type="match status" value="1"/>
</dbReference>
<dbReference type="Gene3D" id="3.90.180.10">
    <property type="entry name" value="Medium-chain alcohol dehydrogenases, catalytic domain"/>
    <property type="match status" value="1"/>
</dbReference>
<dbReference type="PANTHER" id="PTHR43205">
    <property type="entry name" value="PROSTAGLANDIN REDUCTASE"/>
    <property type="match status" value="1"/>
</dbReference>
<feature type="domain" description="Enoyl reductase (ER)" evidence="3">
    <location>
        <begin position="20"/>
        <end position="337"/>
    </location>
</feature>
<dbReference type="InterPro" id="IPR020843">
    <property type="entry name" value="ER"/>
</dbReference>
<dbReference type="InterPro" id="IPR013149">
    <property type="entry name" value="ADH-like_C"/>
</dbReference>
<evidence type="ECO:0000313" key="4">
    <source>
        <dbReference type="EMBL" id="MDR7194542.1"/>
    </source>
</evidence>
<dbReference type="RefSeq" id="WP_310237983.1">
    <property type="nucleotide sequence ID" value="NZ_JAVDWO010000016.1"/>
</dbReference>
<dbReference type="Gene3D" id="3.40.50.720">
    <property type="entry name" value="NAD(P)-binding Rossmann-like Domain"/>
    <property type="match status" value="1"/>
</dbReference>
<evidence type="ECO:0000313" key="5">
    <source>
        <dbReference type="Proteomes" id="UP001256588"/>
    </source>
</evidence>
<dbReference type="Proteomes" id="UP001256588">
    <property type="component" value="Unassembled WGS sequence"/>
</dbReference>
<feature type="region of interest" description="Disordered" evidence="2">
    <location>
        <begin position="1"/>
        <end position="21"/>
    </location>
</feature>
<evidence type="ECO:0000256" key="1">
    <source>
        <dbReference type="ARBA" id="ARBA00023002"/>
    </source>
</evidence>
<protein>
    <submittedName>
        <fullName evidence="4">NADPH-dependent curcumin reductase CurA</fullName>
    </submittedName>
</protein>
<organism evidence="4 5">
    <name type="scientific">Luteimonas terrae</name>
    <dbReference type="NCBI Taxonomy" id="1530191"/>
    <lineage>
        <taxon>Bacteria</taxon>
        <taxon>Pseudomonadati</taxon>
        <taxon>Pseudomonadota</taxon>
        <taxon>Gammaproteobacteria</taxon>
        <taxon>Lysobacterales</taxon>
        <taxon>Lysobacteraceae</taxon>
        <taxon>Luteimonas</taxon>
    </lineage>
</organism>
<dbReference type="SUPFAM" id="SSF50129">
    <property type="entry name" value="GroES-like"/>
    <property type="match status" value="1"/>
</dbReference>
<dbReference type="InterPro" id="IPR011032">
    <property type="entry name" value="GroES-like_sf"/>
</dbReference>
<name>A0ABU1Y0J0_9GAMM</name>
<reference evidence="4 5" key="1">
    <citation type="submission" date="2023-07" db="EMBL/GenBank/DDBJ databases">
        <title>Sorghum-associated microbial communities from plants grown in Nebraska, USA.</title>
        <authorList>
            <person name="Schachtman D."/>
        </authorList>
    </citation>
    <scope>NUCLEOTIDE SEQUENCE [LARGE SCALE GENOMIC DNA]</scope>
    <source>
        <strain evidence="4 5">4099</strain>
    </source>
</reference>
<evidence type="ECO:0000256" key="2">
    <source>
        <dbReference type="SAM" id="MobiDB-lite"/>
    </source>
</evidence>
<dbReference type="Pfam" id="PF16884">
    <property type="entry name" value="ADH_N_2"/>
    <property type="match status" value="1"/>
</dbReference>
<proteinExistence type="predicted"/>
<keyword evidence="1" id="KW-0560">Oxidoreductase</keyword>
<evidence type="ECO:0000259" key="3">
    <source>
        <dbReference type="SMART" id="SM00829"/>
    </source>
</evidence>
<sequence>MSDSTATRIVLASRPEGAPTTDDFRVETFQLPTPRNGQVLLRNRWLSLDPYMRGRMNAGRSYAAPVEIGEVMDGGTISEVVESLHPAWSPGDLVLAHAGWQTHAIVDGESLRRKLDPAGLPVQTALGVHGMPGFTAYAGLHEIGKPQHGETVVVAAASGPVGATVGQIAKLHGARAVGIAGGPDKVAHVRDELGFDVALDHRADDFAQQLEAACPGGIDVYFENVGGKVFDAVLPLLNDFARVPVCGLVAHYNDTAPPAGPDRVPQLMGLILSRHLTVRGFIQRDFIALYPEFVREMAQWLRDGRVRYREDVVQGLENAPEAFIGMLAGKNFGKLLVKLGG</sequence>
<keyword evidence="5" id="KW-1185">Reference proteome</keyword>
<comment type="caution">
    <text evidence="4">The sequence shown here is derived from an EMBL/GenBank/DDBJ whole genome shotgun (WGS) entry which is preliminary data.</text>
</comment>
<gene>
    <name evidence="4" type="ORF">J2W68_003290</name>
</gene>
<dbReference type="Pfam" id="PF00107">
    <property type="entry name" value="ADH_zinc_N"/>
    <property type="match status" value="1"/>
</dbReference>
<dbReference type="CDD" id="cd05288">
    <property type="entry name" value="PGDH"/>
    <property type="match status" value="1"/>
</dbReference>